<reference evidence="4 5" key="1">
    <citation type="submission" date="2017-04" db="EMBL/GenBank/DDBJ databases">
        <title>Characterization, genome and methylation analysis of a phthalic acid esters degrading strain Sphingobium yanoikuyae SHJ.</title>
        <authorList>
            <person name="Feng L."/>
        </authorList>
    </citation>
    <scope>NUCLEOTIDE SEQUENCE [LARGE SCALE GENOMIC DNA]</scope>
    <source>
        <strain evidence="4 5">SHJ</strain>
    </source>
</reference>
<dbReference type="PANTHER" id="PTHR11818:SF42">
    <property type="entry name" value="VOLTAGE-GATED HYDROGEN CHANNEL 1"/>
    <property type="match status" value="1"/>
</dbReference>
<dbReference type="PANTHER" id="PTHR11818">
    <property type="entry name" value="BETA/GAMMA CRYSTALLIN"/>
    <property type="match status" value="1"/>
</dbReference>
<evidence type="ECO:0000256" key="3">
    <source>
        <dbReference type="SAM" id="SignalP"/>
    </source>
</evidence>
<feature type="region of interest" description="Disordered" evidence="2">
    <location>
        <begin position="74"/>
        <end position="93"/>
    </location>
</feature>
<keyword evidence="3" id="KW-0732">Signal</keyword>
<feature type="region of interest" description="Disordered" evidence="2">
    <location>
        <begin position="2228"/>
        <end position="2251"/>
    </location>
</feature>
<feature type="compositionally biased region" description="Polar residues" evidence="2">
    <location>
        <begin position="74"/>
        <end position="88"/>
    </location>
</feature>
<accession>A0A2D1R4K2</accession>
<dbReference type="Proteomes" id="UP000037029">
    <property type="component" value="Chromosome"/>
</dbReference>
<evidence type="ECO:0000313" key="4">
    <source>
        <dbReference type="EMBL" id="ATP19802.1"/>
    </source>
</evidence>
<proteinExistence type="predicted"/>
<dbReference type="EMBL" id="CP020925">
    <property type="protein sequence ID" value="ATP19802.1"/>
    <property type="molecule type" value="Genomic_DNA"/>
</dbReference>
<feature type="signal peptide" evidence="3">
    <location>
        <begin position="1"/>
        <end position="24"/>
    </location>
</feature>
<dbReference type="InterPro" id="IPR050252">
    <property type="entry name" value="Beta/Gamma-Crystallin"/>
</dbReference>
<organism evidence="4 5">
    <name type="scientific">Sphingobium yanoikuyae</name>
    <name type="common">Sphingomonas yanoikuyae</name>
    <dbReference type="NCBI Taxonomy" id="13690"/>
    <lineage>
        <taxon>Bacteria</taxon>
        <taxon>Pseudomonadati</taxon>
        <taxon>Pseudomonadota</taxon>
        <taxon>Alphaproteobacteria</taxon>
        <taxon>Sphingomonadales</taxon>
        <taxon>Sphingomonadaceae</taxon>
        <taxon>Sphingobium</taxon>
    </lineage>
</organism>
<keyword evidence="1" id="KW-0175">Coiled coil</keyword>
<evidence type="ECO:0000313" key="5">
    <source>
        <dbReference type="Proteomes" id="UP000037029"/>
    </source>
</evidence>
<feature type="region of interest" description="Disordered" evidence="2">
    <location>
        <begin position="1103"/>
        <end position="1145"/>
    </location>
</feature>
<evidence type="ECO:0000256" key="1">
    <source>
        <dbReference type="SAM" id="Coils"/>
    </source>
</evidence>
<evidence type="ECO:0008006" key="6">
    <source>
        <dbReference type="Google" id="ProtNLM"/>
    </source>
</evidence>
<name>A0A2D1R4K2_SPHYA</name>
<evidence type="ECO:0000256" key="2">
    <source>
        <dbReference type="SAM" id="MobiDB-lite"/>
    </source>
</evidence>
<gene>
    <name evidence="4" type="ORF">BV87_16300</name>
</gene>
<feature type="chain" id="PRO_5013830553" description="Tip attachment protein J domain-containing protein" evidence="3">
    <location>
        <begin position="25"/>
        <end position="2668"/>
    </location>
</feature>
<protein>
    <recommendedName>
        <fullName evidence="6">Tip attachment protein J domain-containing protein</fullName>
    </recommendedName>
</protein>
<feature type="coiled-coil region" evidence="1">
    <location>
        <begin position="626"/>
        <end position="660"/>
    </location>
</feature>
<dbReference type="RefSeq" id="WP_107917600.1">
    <property type="nucleotide sequence ID" value="NZ_CP020925.1"/>
</dbReference>
<sequence>MSAFMRKAALVVGAVALVAATAGAAAPLLAPGMAGAAGITGVASAATLTAIGTYGGLAAGVLTAISTATAPGLSSQGSATSFQTNPQSGLPYAMGRTRMSGLRIYANTNTRPGYTKFNDLLWFGALLSVGGAIGGIEKFTADNEVVTFDASGNAIGDYHDYQAQKIHLGGQQTSALALTLGGGSAPGWSSAHKLSGITHAMWCLRYNKQGEMYGAAAPEPAWIGNWVKVYDPRLDSTYPGGSGSCRALVESTYVWSDNPGLHALTWALGRWQNGKRTCGIGAPVANIRVAEFVECANVCEANGWKVGGVEWTTDSKWDTLKRILQAGGAIPTQTGAMVGCLVSTPRTAIATIESRHLLDSLSIAATKSRRDRFNSVIPRYVDEDSDWSVISGTAITVSDYVTADKGQRTKEIDYPLVQVFSGDDATQPGQLAAYDIVNSREAGPINFTTGPEWIGLKTGDVILLNVPEEGLVNQPVLITRRAPDPSTGKVAFSAQTETYAKHAYALGQSTTPPAPFSLTAPDLKPPAPAAANWAAAGTVTGEGLPAIVVTGNSEMPSADAVLIDYKLPADASWTRSAILSANEPVQHVIAPLQSETAYQIRVGYRVEQIDGEFTILAAVTTGVGVISDISNTVGEQQDKLAELEADTAAANAAIAQAQQDIQDLFETYGDSASAAASAAAAANSASAAQGYANTASSASANAGTARDQAQAAQAAASASATAAANAKTDAEAAFASSVTARNAAQAAQTAAETARAQAITAKTDAETAFANSSTAKDAALAAQTAAQLARDQAQTQATNAAGSASAAAGSAATATTKATESANSAAAATASSVSASSSAAATLPIDFTNDGEFWTNSFTSVPASTSPIVANAQYSFVNVSGIGRVLQVIGTGSNIHVSPRGWVKAIAGRLYRVASRVRALSGAAATFSTFGVALAATGGQVGQWSDQRTAMVADTWYDLPKDITGDQVLAAGSGTGAYFRPVVRLESNVTYQIAYIRQDDITESTAAAGSATAAATSASAAATSAGAAGTSATAAQNSATAANTSAGNASTSASQASTSATNAAGSASAAQTSATNAANSATAAGNSASAASTSASTASTKATEASQSASAAQTSATTASTKAGEASTSASQAASSATTAQGHAATASTQASNAANSATAAGNSATAASGSASTASTAATNAGNSATAAAASAVSASSSYDGARLAAVSTMPSDFITDGEFWSASFSAGAGLPAKITENATYSFPTVGGIGKVAQIVVTSSEVRIAQIGLMNLIAGRRYRITASARQIAGTAGGIMKLLRIGWQSGTTTVGNSATNQPATALNTWYPIEQAFNADTMIAAGAVGVRAIMTFADAGTYQIQFIRLEDITESTAAATSSAAAATSASAAGQSATAAQNSATAANTSAGNASTSAGQASTSATNAAGSASAAQTSATNAANSATSAGNSASAASASASTASTKASEAGQSASAAATSAVSAASSYSGAVGAALALAPEKYITGTEEFFAATTVGAPMAISAVLSNGVASDGTPIYQSARSSGTSDFALRAVVPAVDGRIYEIEYEVEIVSSSGGYIECSLRSLDGNYASIGTDGQLISGSGIIVYKRLYSRPTAPSGGNVWRSGAVWLRPYVRTNASAGAITSQIRRIKISDVTARESASSSASAAATSASSAGTSATNAGASATSASNSANTASTQATNAANSATAASNSASSAQTAATNAGTYATAAQQSSVSATLSAAATLPIDFTNDGEFWCNNYTQLPPNTTPIAANAQYSFVNVAGVGRVLQVVGTGSNIHVATRGWVKAVAGRLYRVTTLARALSGSSASYSAFAPALAATGGQTTAPASGQSSMAANTWYERSVTISGDTILASGSGTGAYLRGMARLESNVTYQIAFIRLDDVTESNAASGSASAAAASASAASASQTAAGNSASAAQTSATNAATSAGNASTFAGNASTSATNAATSASNAAGSANTASSQATNAANSATAAGNSATAAAGSASTAATQATNAGNSASAAAASAVSASSSYDAARLSAASIMPSDFVQEGRYWQSNYNTWPENATPILASSTYSFPTVSGVGTVLQVATTEQRDVANIGMTTLAADRIYRVTASVRQTIGATGGTVTLFAIGPNTGGSSSGNAGQPQTISALNTWYTVTRTRNSNDLIAAGAAWVRSMLRFPASAASCTYQVAYIRIEDVTESTSASGSASAAASSASSASTSATNAANSASAASSSATTASTQAGNASSSASSASTSAANASSSATNAANSATSASGYANTAQTKAGEASSSASAASSSASAASASASSAQTSATNASTYAGQAQSSATAASTSATVASDAASAAQTSATVSAQVAASSINPNPVFANWPTGSTYPTGYVAHTAAPTVGKPTGKQSPYALGTTISSSTATAQGLRINPVQDATVTTGVWLVLEVDAHLGSGTLAGAGVIFRALNSSGSIVNDFNVSLFSDPDIAGGTGNAAGVRRWRRLVQVTGAGANGWQIFVFDRYSGFSGYTSSATSHYIEWHKVSFRPATDQEIAAKQATADIAGLSATVTQQASTLATLTTQYANLSSTVTAQGASVSQQATAIASLQNNVTTLFAQYVLSVGVDGRVGGMKLANNGSTVGLTFRSDIVRFEDPDPGTGAMEWYDQAIRMTDGAGKLRMFMGYRA</sequence>